<name>X0VCI9_9ZZZZ</name>
<dbReference type="AlphaFoldDB" id="X0VCI9"/>
<accession>X0VCI9</accession>
<proteinExistence type="predicted"/>
<comment type="caution">
    <text evidence="1">The sequence shown here is derived from an EMBL/GenBank/DDBJ whole genome shotgun (WGS) entry which is preliminary data.</text>
</comment>
<evidence type="ECO:0008006" key="2">
    <source>
        <dbReference type="Google" id="ProtNLM"/>
    </source>
</evidence>
<protein>
    <recommendedName>
        <fullName evidence="2">Lipoprotein</fullName>
    </recommendedName>
</protein>
<gene>
    <name evidence="1" type="ORF">S01H1_56125</name>
</gene>
<sequence>LLLFTAGCISGVPVIDLTEYGRVGFIDVSSSAEGEIAKVASQKLVEKIMQIDKEKITVVELGSEEELLRAVGRERIDPETIQMIGKKYNVGVIVSSHLNISEVRPHIDISLTRESFGVKADVDASLIVKLLETEGGGTLWTDSVQDTESVASVSIGSGGLFHFNAGTPEKAYGELIRDLIRKISRDFMNG</sequence>
<dbReference type="EMBL" id="BARS01036521">
    <property type="protein sequence ID" value="GAG16035.1"/>
    <property type="molecule type" value="Genomic_DNA"/>
</dbReference>
<feature type="non-terminal residue" evidence="1">
    <location>
        <position position="1"/>
    </location>
</feature>
<reference evidence="1" key="1">
    <citation type="journal article" date="2014" name="Front. Microbiol.">
        <title>High frequency of phylogenetically diverse reductive dehalogenase-homologous genes in deep subseafloor sedimentary metagenomes.</title>
        <authorList>
            <person name="Kawai M."/>
            <person name="Futagami T."/>
            <person name="Toyoda A."/>
            <person name="Takaki Y."/>
            <person name="Nishi S."/>
            <person name="Hori S."/>
            <person name="Arai W."/>
            <person name="Tsubouchi T."/>
            <person name="Morono Y."/>
            <person name="Uchiyama I."/>
            <person name="Ito T."/>
            <person name="Fujiyama A."/>
            <person name="Inagaki F."/>
            <person name="Takami H."/>
        </authorList>
    </citation>
    <scope>NUCLEOTIDE SEQUENCE</scope>
    <source>
        <strain evidence="1">Expedition CK06-06</strain>
    </source>
</reference>
<evidence type="ECO:0000313" key="1">
    <source>
        <dbReference type="EMBL" id="GAG16035.1"/>
    </source>
</evidence>
<organism evidence="1">
    <name type="scientific">marine sediment metagenome</name>
    <dbReference type="NCBI Taxonomy" id="412755"/>
    <lineage>
        <taxon>unclassified sequences</taxon>
        <taxon>metagenomes</taxon>
        <taxon>ecological metagenomes</taxon>
    </lineage>
</organism>
<dbReference type="Gene3D" id="3.40.50.10610">
    <property type="entry name" value="ABC-type transport auxiliary lipoprotein component"/>
    <property type="match status" value="1"/>
</dbReference>